<gene>
    <name evidence="5" type="ORF">EDC18_11051</name>
</gene>
<evidence type="ECO:0000256" key="2">
    <source>
        <dbReference type="SAM" id="Coils"/>
    </source>
</evidence>
<protein>
    <submittedName>
        <fullName evidence="5">S-layer family protein</fullName>
    </submittedName>
</protein>
<keyword evidence="6" id="KW-1185">Reference proteome</keyword>
<evidence type="ECO:0000256" key="1">
    <source>
        <dbReference type="ARBA" id="ARBA00022737"/>
    </source>
</evidence>
<feature type="coiled-coil region" evidence="2">
    <location>
        <begin position="359"/>
        <end position="386"/>
    </location>
</feature>
<evidence type="ECO:0000313" key="6">
    <source>
        <dbReference type="Proteomes" id="UP000294902"/>
    </source>
</evidence>
<dbReference type="RefSeq" id="WP_132253570.1">
    <property type="nucleotide sequence ID" value="NZ_SMAL01000010.1"/>
</dbReference>
<dbReference type="AlphaFoldDB" id="A0A4R3MGC9"/>
<feature type="signal peptide" evidence="3">
    <location>
        <begin position="1"/>
        <end position="23"/>
    </location>
</feature>
<dbReference type="OrthoDB" id="467434at2"/>
<dbReference type="EMBL" id="SMAL01000010">
    <property type="protein sequence ID" value="TCT12977.1"/>
    <property type="molecule type" value="Genomic_DNA"/>
</dbReference>
<keyword evidence="3" id="KW-0732">Signal</keyword>
<dbReference type="Pfam" id="PF00395">
    <property type="entry name" value="SLH"/>
    <property type="match status" value="1"/>
</dbReference>
<sequence>MLKNKIISLALTSTIILGGSALAGDTQLREEMFIPISTTIESQYKDISTHWAHDYILNLELRGILNPITTTTSQTKFDPTTVVTISEIADMLDKVFDFTSDDIEFKENTILKFIFENSDSNEPITRIDLARAITESFPAKDITVFTTLMFPVYSDTENLKSGEIGALSFVFNANIMRGYPGDEFKPYNSITRAEVAAVLNRTLDVIAIATQDESSEINERDYDAVVDAHLRMTGAISEIVYDKDDILYKVLVSNMGDESQPYDQVYALITEDTVIFRENSLIMEDPSILLEEGTIVKINFADVPVEMIYPVRIPAEVIMVVSETTADIAGIRLPVMEEYNMLMTMARTLISEIEEESLKEEYLAKVQSIENTRDGYENKIVRLERLIKELNN</sequence>
<organism evidence="5 6">
    <name type="scientific">Natranaerovirga pectinivora</name>
    <dbReference type="NCBI Taxonomy" id="682400"/>
    <lineage>
        <taxon>Bacteria</taxon>
        <taxon>Bacillati</taxon>
        <taxon>Bacillota</taxon>
        <taxon>Clostridia</taxon>
        <taxon>Lachnospirales</taxon>
        <taxon>Natranaerovirgaceae</taxon>
        <taxon>Natranaerovirga</taxon>
    </lineage>
</organism>
<name>A0A4R3MGC9_9FIRM</name>
<dbReference type="PROSITE" id="PS51272">
    <property type="entry name" value="SLH"/>
    <property type="match status" value="2"/>
</dbReference>
<keyword evidence="1" id="KW-0677">Repeat</keyword>
<reference evidence="5 6" key="1">
    <citation type="submission" date="2019-03" db="EMBL/GenBank/DDBJ databases">
        <title>Genomic Encyclopedia of Type Strains, Phase IV (KMG-IV): sequencing the most valuable type-strain genomes for metagenomic binning, comparative biology and taxonomic classification.</title>
        <authorList>
            <person name="Goeker M."/>
        </authorList>
    </citation>
    <scope>NUCLEOTIDE SEQUENCE [LARGE SCALE GENOMIC DNA]</scope>
    <source>
        <strain evidence="5 6">DSM 24629</strain>
    </source>
</reference>
<dbReference type="InterPro" id="IPR001119">
    <property type="entry name" value="SLH_dom"/>
</dbReference>
<feature type="domain" description="SLH" evidence="4">
    <location>
        <begin position="39"/>
        <end position="106"/>
    </location>
</feature>
<evidence type="ECO:0000313" key="5">
    <source>
        <dbReference type="EMBL" id="TCT12977.1"/>
    </source>
</evidence>
<proteinExistence type="predicted"/>
<keyword evidence="2" id="KW-0175">Coiled coil</keyword>
<evidence type="ECO:0000259" key="4">
    <source>
        <dbReference type="PROSITE" id="PS51272"/>
    </source>
</evidence>
<accession>A0A4R3MGC9</accession>
<feature type="domain" description="SLH" evidence="4">
    <location>
        <begin position="150"/>
        <end position="213"/>
    </location>
</feature>
<dbReference type="Proteomes" id="UP000294902">
    <property type="component" value="Unassembled WGS sequence"/>
</dbReference>
<comment type="caution">
    <text evidence="5">The sequence shown here is derived from an EMBL/GenBank/DDBJ whole genome shotgun (WGS) entry which is preliminary data.</text>
</comment>
<evidence type="ECO:0000256" key="3">
    <source>
        <dbReference type="SAM" id="SignalP"/>
    </source>
</evidence>
<feature type="chain" id="PRO_5039443909" evidence="3">
    <location>
        <begin position="24"/>
        <end position="392"/>
    </location>
</feature>